<dbReference type="AlphaFoldDB" id="A0A059BC82"/>
<evidence type="ECO:0000259" key="9">
    <source>
        <dbReference type="PROSITE" id="PS50961"/>
    </source>
</evidence>
<reference evidence="10" key="1">
    <citation type="submission" date="2013-07" db="EMBL/GenBank/DDBJ databases">
        <title>The genome of Eucalyptus grandis.</title>
        <authorList>
            <person name="Schmutz J."/>
            <person name="Hayes R."/>
            <person name="Myburg A."/>
            <person name="Tuskan G."/>
            <person name="Grattapaglia D."/>
            <person name="Rokhsar D.S."/>
        </authorList>
    </citation>
    <scope>NUCLEOTIDE SEQUENCE</scope>
    <source>
        <tissue evidence="10">Leaf extractions</tissue>
    </source>
</reference>
<dbReference type="PANTHER" id="PTHR22792:SF62">
    <property type="entry name" value="LA-RELATED PROTEIN 7"/>
    <property type="match status" value="1"/>
</dbReference>
<dbReference type="Gramene" id="KCW63827">
    <property type="protein sequence ID" value="KCW63827"/>
    <property type="gene ID" value="EUGRSUZ_G01502"/>
</dbReference>
<evidence type="ECO:0000256" key="1">
    <source>
        <dbReference type="ARBA" id="ARBA00004123"/>
    </source>
</evidence>
<sequence>MAQAEAHERGSDSAKMVIGESHDINASFKFNAQAAEFVPRSRTQMPDLSGYYYPCFQLFDGSSAGSEWLYFGDQIEPSSYSIPDINLVPSHCPKNGLSYDLQKKVVKQAEYLFSSMSLLSNDFIAKQVSKDPEGYVPISIIANTKKIKSLVTNNQLLAQALRSSPNLVVSSDGKRVRRRSPFTEKEKEDLQSRTIVVENLPEDHSYHNLEKIFSAVGSVRNIRICHPQESNSSRPIGDIFIRNKLHALIEYDSTETAEMAVEKLNDERDWRKGLRVRLLLRRTPKSVLKNRKFDFDTILDEEEGLLSDPTDDLHPSNSELCLEANAEEYAAGLKKGWTRGRGKLRGRAQSGHGVLAPSPQAGNTIVVQSETMPKQVLKGPRMPDGTRGFTMGRGKPMPLQNSSQSMD</sequence>
<evidence type="ECO:0000256" key="5">
    <source>
        <dbReference type="ARBA" id="ARBA00023242"/>
    </source>
</evidence>
<evidence type="ECO:0000259" key="8">
    <source>
        <dbReference type="PROSITE" id="PS50102"/>
    </source>
</evidence>
<dbReference type="OMA" id="RKSDYDH"/>
<name>A0A059BC82_EUCGR</name>
<dbReference type="InterPro" id="IPR006630">
    <property type="entry name" value="La_HTH"/>
</dbReference>
<evidence type="ECO:0000256" key="3">
    <source>
        <dbReference type="ARBA" id="ARBA00023015"/>
    </source>
</evidence>
<keyword evidence="3" id="KW-0805">Transcription regulation</keyword>
<dbReference type="SMART" id="SM00715">
    <property type="entry name" value="LA"/>
    <property type="match status" value="1"/>
</dbReference>
<dbReference type="GO" id="GO:0006396">
    <property type="term" value="P:RNA processing"/>
    <property type="evidence" value="ECO:0007669"/>
    <property type="project" value="InterPro"/>
</dbReference>
<dbReference type="Gene3D" id="1.10.10.10">
    <property type="entry name" value="Winged helix-like DNA-binding domain superfamily/Winged helix DNA-binding domain"/>
    <property type="match status" value="1"/>
</dbReference>
<dbReference type="SUPFAM" id="SSF46785">
    <property type="entry name" value="Winged helix' DNA-binding domain"/>
    <property type="match status" value="1"/>
</dbReference>
<dbReference type="PRINTS" id="PR00302">
    <property type="entry name" value="LUPUSLA"/>
</dbReference>
<gene>
    <name evidence="10" type="ORF">EUGRSUZ_G01502</name>
</gene>
<dbReference type="GO" id="GO:0005634">
    <property type="term" value="C:nucleus"/>
    <property type="evidence" value="ECO:0007669"/>
    <property type="project" value="UniProtKB-SubCell"/>
</dbReference>
<dbReference type="EMBL" id="KK198759">
    <property type="protein sequence ID" value="KCW63827.1"/>
    <property type="molecule type" value="Genomic_DNA"/>
</dbReference>
<keyword evidence="4" id="KW-0804">Transcription</keyword>
<dbReference type="eggNOG" id="KOG1855">
    <property type="taxonomic scope" value="Eukaryota"/>
</dbReference>
<dbReference type="Pfam" id="PF00076">
    <property type="entry name" value="RRM_1"/>
    <property type="match status" value="1"/>
</dbReference>
<dbReference type="InterPro" id="IPR012677">
    <property type="entry name" value="Nucleotide-bd_a/b_plait_sf"/>
</dbReference>
<accession>A0A059BC82</accession>
<dbReference type="Pfam" id="PF05383">
    <property type="entry name" value="La"/>
    <property type="match status" value="1"/>
</dbReference>
<evidence type="ECO:0008006" key="11">
    <source>
        <dbReference type="Google" id="ProtNLM"/>
    </source>
</evidence>
<dbReference type="GO" id="GO:1990904">
    <property type="term" value="C:ribonucleoprotein complex"/>
    <property type="evidence" value="ECO:0007669"/>
    <property type="project" value="InterPro"/>
</dbReference>
<proteinExistence type="predicted"/>
<feature type="domain" description="HTH La-type RNA-binding" evidence="9">
    <location>
        <begin position="95"/>
        <end position="186"/>
    </location>
</feature>
<dbReference type="STRING" id="71139.A0A059BC82"/>
<feature type="region of interest" description="Disordered" evidence="7">
    <location>
        <begin position="376"/>
        <end position="407"/>
    </location>
</feature>
<evidence type="ECO:0000256" key="4">
    <source>
        <dbReference type="ARBA" id="ARBA00023163"/>
    </source>
</evidence>
<dbReference type="SMART" id="SM00360">
    <property type="entry name" value="RRM"/>
    <property type="match status" value="1"/>
</dbReference>
<dbReference type="InterPro" id="IPR045180">
    <property type="entry name" value="La_dom_prot"/>
</dbReference>
<dbReference type="InterPro" id="IPR002344">
    <property type="entry name" value="Lupus_La"/>
</dbReference>
<dbReference type="SUPFAM" id="SSF54928">
    <property type="entry name" value="RNA-binding domain, RBD"/>
    <property type="match status" value="1"/>
</dbReference>
<organism evidence="10">
    <name type="scientific">Eucalyptus grandis</name>
    <name type="common">Flooded gum</name>
    <dbReference type="NCBI Taxonomy" id="71139"/>
    <lineage>
        <taxon>Eukaryota</taxon>
        <taxon>Viridiplantae</taxon>
        <taxon>Streptophyta</taxon>
        <taxon>Embryophyta</taxon>
        <taxon>Tracheophyta</taxon>
        <taxon>Spermatophyta</taxon>
        <taxon>Magnoliopsida</taxon>
        <taxon>eudicotyledons</taxon>
        <taxon>Gunneridae</taxon>
        <taxon>Pentapetalae</taxon>
        <taxon>rosids</taxon>
        <taxon>malvids</taxon>
        <taxon>Myrtales</taxon>
        <taxon>Myrtaceae</taxon>
        <taxon>Myrtoideae</taxon>
        <taxon>Eucalypteae</taxon>
        <taxon>Eucalyptus</taxon>
    </lineage>
</organism>
<keyword evidence="5" id="KW-0539">Nucleus</keyword>
<dbReference type="Gene3D" id="3.30.70.330">
    <property type="match status" value="1"/>
</dbReference>
<feature type="domain" description="RRM" evidence="8">
    <location>
        <begin position="193"/>
        <end position="283"/>
    </location>
</feature>
<dbReference type="PROSITE" id="PS50102">
    <property type="entry name" value="RRM"/>
    <property type="match status" value="1"/>
</dbReference>
<dbReference type="PANTHER" id="PTHR22792">
    <property type="entry name" value="LUPUS LA PROTEIN-RELATED"/>
    <property type="match status" value="1"/>
</dbReference>
<evidence type="ECO:0000313" key="10">
    <source>
        <dbReference type="EMBL" id="KCW63827.1"/>
    </source>
</evidence>
<comment type="subcellular location">
    <subcellularLocation>
        <location evidence="1">Nucleus</location>
    </subcellularLocation>
</comment>
<dbReference type="PROSITE" id="PS50961">
    <property type="entry name" value="HTH_LA"/>
    <property type="match status" value="1"/>
</dbReference>
<dbReference type="InterPro" id="IPR000504">
    <property type="entry name" value="RRM_dom"/>
</dbReference>
<dbReference type="InterPro" id="IPR036388">
    <property type="entry name" value="WH-like_DNA-bd_sf"/>
</dbReference>
<dbReference type="InterPro" id="IPR035979">
    <property type="entry name" value="RBD_domain_sf"/>
</dbReference>
<dbReference type="GO" id="GO:0003723">
    <property type="term" value="F:RNA binding"/>
    <property type="evidence" value="ECO:0000318"/>
    <property type="project" value="GO_Central"/>
</dbReference>
<evidence type="ECO:0000256" key="2">
    <source>
        <dbReference type="ARBA" id="ARBA00022884"/>
    </source>
</evidence>
<protein>
    <recommendedName>
        <fullName evidence="11">HTH La-type RNA-binding domain-containing protein</fullName>
    </recommendedName>
</protein>
<dbReference type="InterPro" id="IPR036390">
    <property type="entry name" value="WH_DNA-bd_sf"/>
</dbReference>
<dbReference type="FunCoup" id="A0A059BC82">
    <property type="interactions" value="251"/>
</dbReference>
<keyword evidence="2 6" id="KW-0694">RNA-binding</keyword>
<evidence type="ECO:0000256" key="7">
    <source>
        <dbReference type="SAM" id="MobiDB-lite"/>
    </source>
</evidence>
<dbReference type="InParanoid" id="A0A059BC82"/>
<evidence type="ECO:0000256" key="6">
    <source>
        <dbReference type="PROSITE-ProRule" id="PRU00332"/>
    </source>
</evidence>